<evidence type="ECO:0000259" key="1">
    <source>
        <dbReference type="Pfam" id="PF01261"/>
    </source>
</evidence>
<dbReference type="Gene3D" id="3.20.20.150">
    <property type="entry name" value="Divalent-metal-dependent TIM barrel enzymes"/>
    <property type="match status" value="1"/>
</dbReference>
<reference evidence="2 3" key="1">
    <citation type="submission" date="2019-09" db="EMBL/GenBank/DDBJ databases">
        <title>Draft genome sequence of Bacillus sp. JC-7.</title>
        <authorList>
            <person name="Tanaka N."/>
            <person name="Shiwa Y."/>
            <person name="Fujita N."/>
            <person name="Tanasupawat S."/>
        </authorList>
    </citation>
    <scope>NUCLEOTIDE SEQUENCE [LARGE SCALE GENOMIC DNA]</scope>
    <source>
        <strain evidence="2 3">JC-7</strain>
    </source>
</reference>
<gene>
    <name evidence="2" type="ORF">BpJC7_16720</name>
</gene>
<evidence type="ECO:0000313" key="3">
    <source>
        <dbReference type="Proteomes" id="UP000391919"/>
    </source>
</evidence>
<dbReference type="Proteomes" id="UP000391919">
    <property type="component" value="Unassembled WGS sequence"/>
</dbReference>
<sequence length="212" mass="23692">MGMDRKEEFSAWMREYGLFFVGVYTGGNFIFPEILEEEIAKIEKVAKLASGLGAEHLVIGGGAVRSNGIQDEDYILLGKALDRIAEIAESNHLIPSYHPHMGTCVETPEQLDRLMSCTSINICPDTAHIEAGGGDPVETVRKYIGRIRYIHLKDYENGTFLPLGKGHQKFAEIINLLKEADYSGWVTVELDEYADPLEGAKISRDYLRKLDL</sequence>
<comment type="caution">
    <text evidence="2">The sequence shown here is derived from an EMBL/GenBank/DDBJ whole genome shotgun (WGS) entry which is preliminary data.</text>
</comment>
<keyword evidence="3" id="KW-1185">Reference proteome</keyword>
<dbReference type="PANTHER" id="PTHR12110:SF41">
    <property type="entry name" value="INOSOSE DEHYDRATASE"/>
    <property type="match status" value="1"/>
</dbReference>
<proteinExistence type="predicted"/>
<feature type="domain" description="Xylose isomerase-like TIM barrel" evidence="1">
    <location>
        <begin position="4"/>
        <end position="210"/>
    </location>
</feature>
<dbReference type="SUPFAM" id="SSF51658">
    <property type="entry name" value="Xylose isomerase-like"/>
    <property type="match status" value="1"/>
</dbReference>
<name>A0A5J4JG06_9BACI</name>
<dbReference type="Pfam" id="PF01261">
    <property type="entry name" value="AP_endonuc_2"/>
    <property type="match status" value="1"/>
</dbReference>
<dbReference type="InterPro" id="IPR050312">
    <property type="entry name" value="IolE/XylAMocC-like"/>
</dbReference>
<evidence type="ECO:0000313" key="2">
    <source>
        <dbReference type="EMBL" id="GER70369.1"/>
    </source>
</evidence>
<dbReference type="AlphaFoldDB" id="A0A5J4JG06"/>
<accession>A0A5J4JG06</accession>
<protein>
    <recommendedName>
        <fullName evidence="1">Xylose isomerase-like TIM barrel domain-containing protein</fullName>
    </recommendedName>
</protein>
<dbReference type="InterPro" id="IPR036237">
    <property type="entry name" value="Xyl_isomerase-like_sf"/>
</dbReference>
<dbReference type="InterPro" id="IPR013022">
    <property type="entry name" value="Xyl_isomerase-like_TIM-brl"/>
</dbReference>
<organism evidence="2 3">
    <name type="scientific">Weizmannia acidilactici</name>
    <dbReference type="NCBI Taxonomy" id="2607726"/>
    <lineage>
        <taxon>Bacteria</taxon>
        <taxon>Bacillati</taxon>
        <taxon>Bacillota</taxon>
        <taxon>Bacilli</taxon>
        <taxon>Bacillales</taxon>
        <taxon>Bacillaceae</taxon>
        <taxon>Heyndrickxia</taxon>
    </lineage>
</organism>
<dbReference type="PANTHER" id="PTHR12110">
    <property type="entry name" value="HYDROXYPYRUVATE ISOMERASE"/>
    <property type="match status" value="1"/>
</dbReference>
<dbReference type="EMBL" id="BKZQ01000019">
    <property type="protein sequence ID" value="GER70369.1"/>
    <property type="molecule type" value="Genomic_DNA"/>
</dbReference>